<dbReference type="Proteomes" id="UP000824120">
    <property type="component" value="Chromosome 1"/>
</dbReference>
<reference evidence="1 2" key="1">
    <citation type="submission" date="2020-09" db="EMBL/GenBank/DDBJ databases">
        <title>De no assembly of potato wild relative species, Solanum commersonii.</title>
        <authorList>
            <person name="Cho K."/>
        </authorList>
    </citation>
    <scope>NUCLEOTIDE SEQUENCE [LARGE SCALE GENOMIC DNA]</scope>
    <source>
        <strain evidence="1">LZ3.2</strain>
        <tissue evidence="1">Leaf</tissue>
    </source>
</reference>
<dbReference type="EMBL" id="JACXVP010000001">
    <property type="protein sequence ID" value="KAG5628891.1"/>
    <property type="molecule type" value="Genomic_DNA"/>
</dbReference>
<proteinExistence type="predicted"/>
<keyword evidence="2" id="KW-1185">Reference proteome</keyword>
<dbReference type="AlphaFoldDB" id="A0A9J6AXE6"/>
<organism evidence="1 2">
    <name type="scientific">Solanum commersonii</name>
    <name type="common">Commerson's wild potato</name>
    <name type="synonym">Commerson's nightshade</name>
    <dbReference type="NCBI Taxonomy" id="4109"/>
    <lineage>
        <taxon>Eukaryota</taxon>
        <taxon>Viridiplantae</taxon>
        <taxon>Streptophyta</taxon>
        <taxon>Embryophyta</taxon>
        <taxon>Tracheophyta</taxon>
        <taxon>Spermatophyta</taxon>
        <taxon>Magnoliopsida</taxon>
        <taxon>eudicotyledons</taxon>
        <taxon>Gunneridae</taxon>
        <taxon>Pentapetalae</taxon>
        <taxon>asterids</taxon>
        <taxon>lamiids</taxon>
        <taxon>Solanales</taxon>
        <taxon>Solanaceae</taxon>
        <taxon>Solanoideae</taxon>
        <taxon>Solaneae</taxon>
        <taxon>Solanum</taxon>
    </lineage>
</organism>
<evidence type="ECO:0000313" key="2">
    <source>
        <dbReference type="Proteomes" id="UP000824120"/>
    </source>
</evidence>
<comment type="caution">
    <text evidence="1">The sequence shown here is derived from an EMBL/GenBank/DDBJ whole genome shotgun (WGS) entry which is preliminary data.</text>
</comment>
<sequence>MRDLRNIMTGKKKRSKKSLLRKNYLKNKKKTSMLEHNIITSNDNFLDNTNHIRKDNNTDAGSTLLISDEKDHNYHCLKQGLPRSTKFLSIIDIYKGLSSPKEEYNWSRTSTLKNQKIEVHNEDKTVKDQVNTFEETLPNKLKRKVIHGTYVIN</sequence>
<dbReference type="OrthoDB" id="1305028at2759"/>
<protein>
    <submittedName>
        <fullName evidence="1">Uncharacterized protein</fullName>
    </submittedName>
</protein>
<name>A0A9J6AXE6_SOLCO</name>
<accession>A0A9J6AXE6</accession>
<evidence type="ECO:0000313" key="1">
    <source>
        <dbReference type="EMBL" id="KAG5628891.1"/>
    </source>
</evidence>
<gene>
    <name evidence="1" type="ORF">H5410_000608</name>
</gene>